<protein>
    <submittedName>
        <fullName evidence="2">Uncharacterized protein</fullName>
    </submittedName>
</protein>
<feature type="compositionally biased region" description="Basic and acidic residues" evidence="1">
    <location>
        <begin position="172"/>
        <end position="185"/>
    </location>
</feature>
<dbReference type="InterPro" id="IPR019152">
    <property type="entry name" value="DUF2046"/>
</dbReference>
<comment type="caution">
    <text evidence="2">The sequence shown here is derived from an EMBL/GenBank/DDBJ whole genome shotgun (WGS) entry which is preliminary data.</text>
</comment>
<evidence type="ECO:0000256" key="1">
    <source>
        <dbReference type="SAM" id="MobiDB-lite"/>
    </source>
</evidence>
<dbReference type="Pfam" id="PF09755">
    <property type="entry name" value="DUF2046"/>
    <property type="match status" value="1"/>
</dbReference>
<evidence type="ECO:0000313" key="2">
    <source>
        <dbReference type="EMBL" id="KAJ8904324.1"/>
    </source>
</evidence>
<reference evidence="2 3" key="1">
    <citation type="journal article" date="2023" name="Nat. Commun.">
        <title>Origin of minicircular mitochondrial genomes in red algae.</title>
        <authorList>
            <person name="Lee Y."/>
            <person name="Cho C.H."/>
            <person name="Lee Y.M."/>
            <person name="Park S.I."/>
            <person name="Yang J.H."/>
            <person name="West J.A."/>
            <person name="Bhattacharya D."/>
            <person name="Yoon H.S."/>
        </authorList>
    </citation>
    <scope>NUCLEOTIDE SEQUENCE [LARGE SCALE GENOMIC DNA]</scope>
    <source>
        <strain evidence="2 3">CCMP1338</strain>
        <tissue evidence="2">Whole cell</tissue>
    </source>
</reference>
<accession>A0AAV8UP49</accession>
<dbReference type="EMBL" id="JAMWBK010000006">
    <property type="protein sequence ID" value="KAJ8904324.1"/>
    <property type="molecule type" value="Genomic_DNA"/>
</dbReference>
<gene>
    <name evidence="2" type="ORF">NDN08_000845</name>
</gene>
<evidence type="ECO:0000313" key="3">
    <source>
        <dbReference type="Proteomes" id="UP001157974"/>
    </source>
</evidence>
<feature type="region of interest" description="Disordered" evidence="1">
    <location>
        <begin position="130"/>
        <end position="185"/>
    </location>
</feature>
<dbReference type="PANTHER" id="PTHR15276">
    <property type="entry name" value="H4 D10S170 PROTEIN-RELATED"/>
    <property type="match status" value="1"/>
</dbReference>
<sequence>MCGTESLRKEVESVRLLLAAEEQKLGRAKITQEKLKEGYAIVSQLGETEEEYISNKLITLLQNCKAEKERLALQIEQEEEYLTNTLQKKLDQLRREKVDIENQMEQEQEYIVNRLQIQLDETRKEKDALERKIEEFSKQASERSLPTSPALPRSNSLEPDPSQAGRPFGKAESVKSDRQFSGDPH</sequence>
<feature type="compositionally biased region" description="Polar residues" evidence="1">
    <location>
        <begin position="142"/>
        <end position="157"/>
    </location>
</feature>
<dbReference type="Proteomes" id="UP001157974">
    <property type="component" value="Unassembled WGS sequence"/>
</dbReference>
<proteinExistence type="predicted"/>
<dbReference type="AlphaFoldDB" id="A0AAV8UP49"/>
<keyword evidence="3" id="KW-1185">Reference proteome</keyword>
<name>A0AAV8UP49_9RHOD</name>
<feature type="compositionally biased region" description="Basic and acidic residues" evidence="1">
    <location>
        <begin position="130"/>
        <end position="141"/>
    </location>
</feature>
<dbReference type="PANTHER" id="PTHR15276:SF0">
    <property type="entry name" value="COILED-COIL DOMAIN-CONTAINING PROTEIN 6"/>
    <property type="match status" value="1"/>
</dbReference>
<organism evidence="2 3">
    <name type="scientific">Rhodosorus marinus</name>
    <dbReference type="NCBI Taxonomy" id="101924"/>
    <lineage>
        <taxon>Eukaryota</taxon>
        <taxon>Rhodophyta</taxon>
        <taxon>Stylonematophyceae</taxon>
        <taxon>Stylonematales</taxon>
        <taxon>Stylonemataceae</taxon>
        <taxon>Rhodosorus</taxon>
    </lineage>
</organism>